<dbReference type="Pfam" id="PF12833">
    <property type="entry name" value="HTH_18"/>
    <property type="match status" value="1"/>
</dbReference>
<organism evidence="5">
    <name type="scientific">Tunturiibacter empetritectus</name>
    <dbReference type="NCBI Taxonomy" id="3069691"/>
    <lineage>
        <taxon>Bacteria</taxon>
        <taxon>Pseudomonadati</taxon>
        <taxon>Acidobacteriota</taxon>
        <taxon>Terriglobia</taxon>
        <taxon>Terriglobales</taxon>
        <taxon>Acidobacteriaceae</taxon>
        <taxon>Tunturiibacter</taxon>
    </lineage>
</organism>
<evidence type="ECO:0000259" key="4">
    <source>
        <dbReference type="PROSITE" id="PS01124"/>
    </source>
</evidence>
<keyword evidence="1" id="KW-0805">Transcription regulation</keyword>
<feature type="domain" description="HTH araC/xylS-type" evidence="4">
    <location>
        <begin position="87"/>
        <end position="187"/>
    </location>
</feature>
<dbReference type="SMART" id="SM00342">
    <property type="entry name" value="HTH_ARAC"/>
    <property type="match status" value="1"/>
</dbReference>
<keyword evidence="5" id="KW-0614">Plasmid</keyword>
<dbReference type="EMBL" id="CP132933">
    <property type="protein sequence ID" value="XCB28821.1"/>
    <property type="molecule type" value="Genomic_DNA"/>
</dbReference>
<evidence type="ECO:0000313" key="5">
    <source>
        <dbReference type="EMBL" id="XCB28821.1"/>
    </source>
</evidence>
<evidence type="ECO:0000256" key="1">
    <source>
        <dbReference type="ARBA" id="ARBA00023015"/>
    </source>
</evidence>
<dbReference type="PROSITE" id="PS01124">
    <property type="entry name" value="HTH_ARAC_FAMILY_2"/>
    <property type="match status" value="1"/>
</dbReference>
<proteinExistence type="predicted"/>
<dbReference type="InterPro" id="IPR018060">
    <property type="entry name" value="HTH_AraC"/>
</dbReference>
<dbReference type="Gene3D" id="1.10.10.60">
    <property type="entry name" value="Homeodomain-like"/>
    <property type="match status" value="1"/>
</dbReference>
<dbReference type="GO" id="GO:0043565">
    <property type="term" value="F:sequence-specific DNA binding"/>
    <property type="evidence" value="ECO:0007669"/>
    <property type="project" value="InterPro"/>
</dbReference>
<sequence>MGVRDQFQIIDTAGVEELAGIVIRPGGFTGLFNERADLLFRQSAALEDVWRGTQVAADVSNLQTPIQKLRHLDEELSRLVQARSHRSEIANYAVHLFRNKGLSVSKCAHSIGISERWLSQIFREEVGIAPRLWCRIQRFQDITRSLRDGTKVPLADLASSCGYYDQSHFANDFRAFAGLDATAYAAQTGRCQNHISES</sequence>
<name>A0AAU7ZJD3_9BACT</name>
<reference evidence="5" key="1">
    <citation type="submission" date="2023-08" db="EMBL/GenBank/DDBJ databases">
        <authorList>
            <person name="Messyasz A."/>
            <person name="Mannisto M.K."/>
            <person name="Kerkhof L.J."/>
            <person name="Haggblom M."/>
        </authorList>
    </citation>
    <scope>NUCLEOTIDE SEQUENCE</scope>
    <source>
        <strain evidence="5">M8UP23</strain>
        <plasmid evidence="5">unnamed1</plasmid>
    </source>
</reference>
<evidence type="ECO:0000256" key="3">
    <source>
        <dbReference type="ARBA" id="ARBA00023163"/>
    </source>
</evidence>
<keyword evidence="2" id="KW-0238">DNA-binding</keyword>
<dbReference type="GO" id="GO:0003700">
    <property type="term" value="F:DNA-binding transcription factor activity"/>
    <property type="evidence" value="ECO:0007669"/>
    <property type="project" value="InterPro"/>
</dbReference>
<dbReference type="AlphaFoldDB" id="A0AAU7ZJD3"/>
<keyword evidence="3" id="KW-0804">Transcription</keyword>
<dbReference type="KEGG" id="temp:RBB75_20505"/>
<dbReference type="PANTHER" id="PTHR46796">
    <property type="entry name" value="HTH-TYPE TRANSCRIPTIONAL ACTIVATOR RHAS-RELATED"/>
    <property type="match status" value="1"/>
</dbReference>
<geneLocation type="plasmid" evidence="5">
    <name>unnamed1</name>
</geneLocation>
<reference evidence="5" key="2">
    <citation type="journal article" date="2024" name="Environ. Microbiol.">
        <title>Genome analysis and description of Tunturibacter gen. nov. expands the diversity of Terriglobia in tundra soils.</title>
        <authorList>
            <person name="Messyasz A."/>
            <person name="Mannisto M.K."/>
            <person name="Kerkhof L.J."/>
            <person name="Haggblom M.M."/>
        </authorList>
    </citation>
    <scope>NUCLEOTIDE SEQUENCE</scope>
    <source>
        <strain evidence="5">M8UP23</strain>
    </source>
</reference>
<evidence type="ECO:0000256" key="2">
    <source>
        <dbReference type="ARBA" id="ARBA00023125"/>
    </source>
</evidence>
<protein>
    <submittedName>
        <fullName evidence="5">Helix-turn-helix domain-containing protein</fullName>
    </submittedName>
</protein>
<gene>
    <name evidence="5" type="ORF">RBB75_20505</name>
</gene>
<accession>A0AAU7ZJD3</accession>
<dbReference type="InterPro" id="IPR050204">
    <property type="entry name" value="AraC_XylS_family_regulators"/>
</dbReference>